<dbReference type="EMBL" id="MU276108">
    <property type="protein sequence ID" value="KAI0041677.1"/>
    <property type="molecule type" value="Genomic_DNA"/>
</dbReference>
<sequence length="319" mass="34474">MQAPTAKKPARYTVHSSDVLSDNRVNISEEGSEQVIWYKERFLADEEIIEHIMDNATSTLLWTVHKPLRGWYLRLRAPSFPPTSFIALLPVPSSSPYHTPAALIFSCRTNAPVSLPSEPTTSKSSLDSEATLSEQPAASPSHTYPPPASPPSVSISPPSPSSIHSKLDAPPTPRVRSRSQVTQFILTPHSHPVIPKAAEGGVLTRAFRAIKNNTPAHSNSFTLSPLPPMAPAAVPVPPTAAKPHHPHLHHTDLPPAPTPLLTFHDTTPVYAVASASGVLEFDAEDLAELGIDVTFWIAVALTYLEFLGDRESYLAAVTD</sequence>
<keyword evidence="2" id="KW-1185">Reference proteome</keyword>
<proteinExistence type="predicted"/>
<accession>A0ACB8RCI8</accession>
<reference evidence="1" key="1">
    <citation type="submission" date="2021-02" db="EMBL/GenBank/DDBJ databases">
        <authorList>
            <consortium name="DOE Joint Genome Institute"/>
            <person name="Ahrendt S."/>
            <person name="Looney B.P."/>
            <person name="Miyauchi S."/>
            <person name="Morin E."/>
            <person name="Drula E."/>
            <person name="Courty P.E."/>
            <person name="Chicoki N."/>
            <person name="Fauchery L."/>
            <person name="Kohler A."/>
            <person name="Kuo A."/>
            <person name="Labutti K."/>
            <person name="Pangilinan J."/>
            <person name="Lipzen A."/>
            <person name="Riley R."/>
            <person name="Andreopoulos W."/>
            <person name="He G."/>
            <person name="Johnson J."/>
            <person name="Barry K.W."/>
            <person name="Grigoriev I.V."/>
            <person name="Nagy L."/>
            <person name="Hibbett D."/>
            <person name="Henrissat B."/>
            <person name="Matheny P.B."/>
            <person name="Labbe J."/>
            <person name="Martin F."/>
        </authorList>
    </citation>
    <scope>NUCLEOTIDE SEQUENCE</scope>
    <source>
        <strain evidence="1">FP105234-sp</strain>
    </source>
</reference>
<reference evidence="1" key="2">
    <citation type="journal article" date="2022" name="New Phytol.">
        <title>Evolutionary transition to the ectomycorrhizal habit in the genomes of a hyperdiverse lineage of mushroom-forming fungi.</title>
        <authorList>
            <person name="Looney B."/>
            <person name="Miyauchi S."/>
            <person name="Morin E."/>
            <person name="Drula E."/>
            <person name="Courty P.E."/>
            <person name="Kohler A."/>
            <person name="Kuo A."/>
            <person name="LaButti K."/>
            <person name="Pangilinan J."/>
            <person name="Lipzen A."/>
            <person name="Riley R."/>
            <person name="Andreopoulos W."/>
            <person name="He G."/>
            <person name="Johnson J."/>
            <person name="Nolan M."/>
            <person name="Tritt A."/>
            <person name="Barry K.W."/>
            <person name="Grigoriev I.V."/>
            <person name="Nagy L.G."/>
            <person name="Hibbett D."/>
            <person name="Henrissat B."/>
            <person name="Matheny P.B."/>
            <person name="Labbe J."/>
            <person name="Martin F.M."/>
        </authorList>
    </citation>
    <scope>NUCLEOTIDE SEQUENCE</scope>
    <source>
        <strain evidence="1">FP105234-sp</strain>
    </source>
</reference>
<organism evidence="1 2">
    <name type="scientific">Auriscalpium vulgare</name>
    <dbReference type="NCBI Taxonomy" id="40419"/>
    <lineage>
        <taxon>Eukaryota</taxon>
        <taxon>Fungi</taxon>
        <taxon>Dikarya</taxon>
        <taxon>Basidiomycota</taxon>
        <taxon>Agaricomycotina</taxon>
        <taxon>Agaricomycetes</taxon>
        <taxon>Russulales</taxon>
        <taxon>Auriscalpiaceae</taxon>
        <taxon>Auriscalpium</taxon>
    </lineage>
</organism>
<gene>
    <name evidence="1" type="ORF">FA95DRAFT_1526240</name>
</gene>
<dbReference type="Proteomes" id="UP000814033">
    <property type="component" value="Unassembled WGS sequence"/>
</dbReference>
<name>A0ACB8RCI8_9AGAM</name>
<comment type="caution">
    <text evidence="1">The sequence shown here is derived from an EMBL/GenBank/DDBJ whole genome shotgun (WGS) entry which is preliminary data.</text>
</comment>
<evidence type="ECO:0000313" key="1">
    <source>
        <dbReference type="EMBL" id="KAI0041677.1"/>
    </source>
</evidence>
<evidence type="ECO:0000313" key="2">
    <source>
        <dbReference type="Proteomes" id="UP000814033"/>
    </source>
</evidence>
<protein>
    <submittedName>
        <fullName evidence="1">Uncharacterized protein</fullName>
    </submittedName>
</protein>